<evidence type="ECO:0000313" key="2">
    <source>
        <dbReference type="Proteomes" id="UP001497392"/>
    </source>
</evidence>
<dbReference type="Proteomes" id="UP001497392">
    <property type="component" value="Unassembled WGS sequence"/>
</dbReference>
<reference evidence="1 2" key="1">
    <citation type="submission" date="2024-06" db="EMBL/GenBank/DDBJ databases">
        <authorList>
            <person name="Kraege A."/>
            <person name="Thomma B."/>
        </authorList>
    </citation>
    <scope>NUCLEOTIDE SEQUENCE [LARGE SCALE GENOMIC DNA]</scope>
</reference>
<dbReference type="PANTHER" id="PTHR37381:SF1">
    <property type="entry name" value="PENTATRICOPEPTIDE REPEAT (PPR) SUPERFAMILY PROTEIN"/>
    <property type="match status" value="1"/>
</dbReference>
<protein>
    <submittedName>
        <fullName evidence="1">G11163 protein</fullName>
    </submittedName>
</protein>
<evidence type="ECO:0000313" key="1">
    <source>
        <dbReference type="EMBL" id="CAL5228093.1"/>
    </source>
</evidence>
<keyword evidence="2" id="KW-1185">Reference proteome</keyword>
<comment type="caution">
    <text evidence="1">The sequence shown here is derived from an EMBL/GenBank/DDBJ whole genome shotgun (WGS) entry which is preliminary data.</text>
</comment>
<accession>A0ABP1GBQ8</accession>
<gene>
    <name evidence="1" type="primary">g11163</name>
    <name evidence="1" type="ORF">VP750_LOCUS9999</name>
</gene>
<name>A0ABP1GBQ8_9CHLO</name>
<dbReference type="PANTHER" id="PTHR37381">
    <property type="entry name" value="PENTATRICOPEPTIDE REPEAT (PPR) SUPERFAMILY PROTEIN"/>
    <property type="match status" value="1"/>
</dbReference>
<dbReference type="EMBL" id="CAXHTA020000018">
    <property type="protein sequence ID" value="CAL5228093.1"/>
    <property type="molecule type" value="Genomic_DNA"/>
</dbReference>
<sequence length="162" mass="17901">MAGVLGSTVVIPRLRQVPEQSLQLETVQQKLLAQHNALVGRMDQLEAEAGEDVRVLARMWQLQNKMESVGSGASYGARIERAASAISGLELRLSKHLELLDGYSRVANMIEIEVEIDAELPAAEVQGIAEQIDRLEEVAEMQADWKLQADAQDEVERILRAS</sequence>
<proteinExistence type="predicted"/>
<organism evidence="1 2">
    <name type="scientific">Coccomyxa viridis</name>
    <dbReference type="NCBI Taxonomy" id="1274662"/>
    <lineage>
        <taxon>Eukaryota</taxon>
        <taxon>Viridiplantae</taxon>
        <taxon>Chlorophyta</taxon>
        <taxon>core chlorophytes</taxon>
        <taxon>Trebouxiophyceae</taxon>
        <taxon>Trebouxiophyceae incertae sedis</taxon>
        <taxon>Coccomyxaceae</taxon>
        <taxon>Coccomyxa</taxon>
    </lineage>
</organism>